<dbReference type="RefSeq" id="WP_184894545.1">
    <property type="nucleotide sequence ID" value="NZ_JACHMX010000001.1"/>
</dbReference>
<organism evidence="2 3">
    <name type="scientific">Amycolatopsis umgeniensis</name>
    <dbReference type="NCBI Taxonomy" id="336628"/>
    <lineage>
        <taxon>Bacteria</taxon>
        <taxon>Bacillati</taxon>
        <taxon>Actinomycetota</taxon>
        <taxon>Actinomycetes</taxon>
        <taxon>Pseudonocardiales</taxon>
        <taxon>Pseudonocardiaceae</taxon>
        <taxon>Amycolatopsis</taxon>
    </lineage>
</organism>
<gene>
    <name evidence="2" type="ORF">HDA45_002320</name>
</gene>
<comment type="caution">
    <text evidence="2">The sequence shown here is derived from an EMBL/GenBank/DDBJ whole genome shotgun (WGS) entry which is preliminary data.</text>
</comment>
<dbReference type="EMBL" id="JACHMX010000001">
    <property type="protein sequence ID" value="MBB5852233.1"/>
    <property type="molecule type" value="Genomic_DNA"/>
</dbReference>
<proteinExistence type="predicted"/>
<dbReference type="Gene3D" id="2.60.120.860">
    <property type="match status" value="1"/>
</dbReference>
<protein>
    <recommendedName>
        <fullName evidence="1">Siphovirus-type tail component C-terminal domain-containing protein</fullName>
    </recommendedName>
</protein>
<dbReference type="InterPro" id="IPR054738">
    <property type="entry name" value="Siphovirus-type_tail_C"/>
</dbReference>
<dbReference type="Pfam" id="PF22768">
    <property type="entry name" value="SPP1_Dit"/>
    <property type="match status" value="1"/>
</dbReference>
<evidence type="ECO:0000259" key="1">
    <source>
        <dbReference type="Pfam" id="PF22768"/>
    </source>
</evidence>
<dbReference type="AlphaFoldDB" id="A0A841AZG8"/>
<feature type="domain" description="Siphovirus-type tail component C-terminal" evidence="1">
    <location>
        <begin position="190"/>
        <end position="288"/>
    </location>
</feature>
<accession>A0A841AZG8</accession>
<evidence type="ECO:0000313" key="2">
    <source>
        <dbReference type="EMBL" id="MBB5852233.1"/>
    </source>
</evidence>
<dbReference type="Proteomes" id="UP000580861">
    <property type="component" value="Unassembled WGS sequence"/>
</dbReference>
<name>A0A841AZG8_9PSEU</name>
<keyword evidence="3" id="KW-1185">Reference proteome</keyword>
<reference evidence="2 3" key="1">
    <citation type="submission" date="2020-08" db="EMBL/GenBank/DDBJ databases">
        <title>Sequencing the genomes of 1000 actinobacteria strains.</title>
        <authorList>
            <person name="Klenk H.-P."/>
        </authorList>
    </citation>
    <scope>NUCLEOTIDE SEQUENCE [LARGE SCALE GENOMIC DNA]</scope>
    <source>
        <strain evidence="2 3">DSM 45272</strain>
    </source>
</reference>
<sequence>MGGEAVIESVLALPTYTVDGWAGNTVDGAGVEWWVTKEDGWSGGPGIRLDLSDRPQRDGSFDAPSFRTARVITLEGTAIAPDPDTREDAKNRIVAVLADGATLGSLVVAERTMTRRASVRLAAGVKIADTTPVSFDWSIQLTAPDPLRYGEEQQLTCGLPRPGAGIEFPLSFPLEFGEPGGGRLSLLNRGTTPAWPQWTIHGPCVRPVIRNDSADGRQLAFSLSLSAGDELKIDTAARTVTLGQMSRRAGLLPGSRWFGLPPGTTNITFDAFDDSTPAWLSVSWRDAWV</sequence>
<evidence type="ECO:0000313" key="3">
    <source>
        <dbReference type="Proteomes" id="UP000580861"/>
    </source>
</evidence>